<keyword evidence="6" id="KW-0597">Phosphoprotein</keyword>
<accession>A0A4P6M0A5</accession>
<proteinExistence type="predicted"/>
<reference evidence="10 11" key="1">
    <citation type="submission" date="2019-01" db="EMBL/GenBank/DDBJ databases">
        <title>PMF-metabolizing Aryl O-demethylase.</title>
        <authorList>
            <person name="Kim M."/>
        </authorList>
    </citation>
    <scope>NUCLEOTIDE SEQUENCE [LARGE SCALE GENOMIC DNA]</scope>
    <source>
        <strain evidence="10 11">PMF1</strain>
    </source>
</reference>
<dbReference type="InterPro" id="IPR001789">
    <property type="entry name" value="Sig_transdc_resp-reg_receiver"/>
</dbReference>
<dbReference type="AlphaFoldDB" id="A0A4P6M0A5"/>
<dbReference type="PANTHER" id="PTHR48111:SF43">
    <property type="entry name" value="STAGE 0 SPORULATION PROTEIN A HOMOLOG"/>
    <property type="match status" value="1"/>
</dbReference>
<dbReference type="PANTHER" id="PTHR48111">
    <property type="entry name" value="REGULATOR OF RPOS"/>
    <property type="match status" value="1"/>
</dbReference>
<feature type="DNA-binding region" description="OmpR/PhoB-type" evidence="7">
    <location>
        <begin position="128"/>
        <end position="224"/>
    </location>
</feature>
<dbReference type="GO" id="GO:0006355">
    <property type="term" value="P:regulation of DNA-templated transcription"/>
    <property type="evidence" value="ECO:0007669"/>
    <property type="project" value="InterPro"/>
</dbReference>
<feature type="domain" description="Response regulatory" evidence="8">
    <location>
        <begin position="3"/>
        <end position="116"/>
    </location>
</feature>
<dbReference type="GO" id="GO:0032993">
    <property type="term" value="C:protein-DNA complex"/>
    <property type="evidence" value="ECO:0007669"/>
    <property type="project" value="TreeGrafter"/>
</dbReference>
<dbReference type="InterPro" id="IPR011006">
    <property type="entry name" value="CheY-like_superfamily"/>
</dbReference>
<dbReference type="Gene3D" id="1.10.10.10">
    <property type="entry name" value="Winged helix-like DNA-binding domain superfamily/Winged helix DNA-binding domain"/>
    <property type="match status" value="1"/>
</dbReference>
<protein>
    <recommendedName>
        <fullName evidence="1">Stage 0 sporulation protein A homolog</fullName>
    </recommendedName>
</protein>
<sequence length="224" mass="25298">MYHILIIEDDTNIRSELKLMLENALYQADSIEDFSHIPAQIDKLSPDLILLDIQLPGIDGLSLCREIRRTKNTPVIFVTSRSSSMDELNGIMMGGDDYITKPYVAPVLLARIAAVLKRSGSQNKASDSCILTCRGCELNLLNSTLTSKGKTAELTRNELRICWNLFSRCGEIVPREDIIDDLWDNQIFIDDNTLSVNITRIRSKLRKIGVDHLIETRRGQGYCI</sequence>
<keyword evidence="4" id="KW-0804">Transcription</keyword>
<evidence type="ECO:0000256" key="5">
    <source>
        <dbReference type="ARBA" id="ARBA00024867"/>
    </source>
</evidence>
<dbReference type="GO" id="GO:0000976">
    <property type="term" value="F:transcription cis-regulatory region binding"/>
    <property type="evidence" value="ECO:0007669"/>
    <property type="project" value="TreeGrafter"/>
</dbReference>
<evidence type="ECO:0000256" key="1">
    <source>
        <dbReference type="ARBA" id="ARBA00018672"/>
    </source>
</evidence>
<evidence type="ECO:0000259" key="8">
    <source>
        <dbReference type="PROSITE" id="PS50110"/>
    </source>
</evidence>
<evidence type="ECO:0000313" key="10">
    <source>
        <dbReference type="EMBL" id="QBE97886.1"/>
    </source>
</evidence>
<evidence type="ECO:0000313" key="11">
    <source>
        <dbReference type="Proteomes" id="UP000289794"/>
    </source>
</evidence>
<name>A0A4P6M0A5_9FIRM</name>
<dbReference type="Pfam" id="PF00486">
    <property type="entry name" value="Trans_reg_C"/>
    <property type="match status" value="1"/>
</dbReference>
<evidence type="ECO:0000256" key="3">
    <source>
        <dbReference type="ARBA" id="ARBA00023125"/>
    </source>
</evidence>
<evidence type="ECO:0000259" key="9">
    <source>
        <dbReference type="PROSITE" id="PS51755"/>
    </source>
</evidence>
<dbReference type="InterPro" id="IPR036388">
    <property type="entry name" value="WH-like_DNA-bd_sf"/>
</dbReference>
<dbReference type="Gene3D" id="3.40.50.2300">
    <property type="match status" value="1"/>
</dbReference>
<dbReference type="SMART" id="SM00862">
    <property type="entry name" value="Trans_reg_C"/>
    <property type="match status" value="1"/>
</dbReference>
<evidence type="ECO:0000256" key="7">
    <source>
        <dbReference type="PROSITE-ProRule" id="PRU01091"/>
    </source>
</evidence>
<dbReference type="Gene3D" id="6.10.250.690">
    <property type="match status" value="1"/>
</dbReference>
<feature type="modified residue" description="4-aspartylphosphate" evidence="6">
    <location>
        <position position="52"/>
    </location>
</feature>
<dbReference type="SUPFAM" id="SSF52172">
    <property type="entry name" value="CheY-like"/>
    <property type="match status" value="1"/>
</dbReference>
<dbReference type="PROSITE" id="PS51755">
    <property type="entry name" value="OMPR_PHOB"/>
    <property type="match status" value="1"/>
</dbReference>
<dbReference type="InterPro" id="IPR016032">
    <property type="entry name" value="Sig_transdc_resp-reg_C-effctor"/>
</dbReference>
<dbReference type="EMBL" id="CP035945">
    <property type="protein sequence ID" value="QBE97886.1"/>
    <property type="molecule type" value="Genomic_DNA"/>
</dbReference>
<dbReference type="GO" id="GO:0000156">
    <property type="term" value="F:phosphorelay response regulator activity"/>
    <property type="evidence" value="ECO:0007669"/>
    <property type="project" value="TreeGrafter"/>
</dbReference>
<evidence type="ECO:0000256" key="6">
    <source>
        <dbReference type="PROSITE-ProRule" id="PRU00169"/>
    </source>
</evidence>
<feature type="domain" description="OmpR/PhoB-type" evidence="9">
    <location>
        <begin position="128"/>
        <end position="224"/>
    </location>
</feature>
<dbReference type="Pfam" id="PF00072">
    <property type="entry name" value="Response_reg"/>
    <property type="match status" value="1"/>
</dbReference>
<dbReference type="CDD" id="cd00383">
    <property type="entry name" value="trans_reg_C"/>
    <property type="match status" value="1"/>
</dbReference>
<gene>
    <name evidence="10" type="primary">graR_1</name>
    <name evidence="10" type="ORF">PMF13cell1_03449</name>
</gene>
<dbReference type="InterPro" id="IPR001867">
    <property type="entry name" value="OmpR/PhoB-type_DNA-bd"/>
</dbReference>
<keyword evidence="2" id="KW-0805">Transcription regulation</keyword>
<comment type="function">
    <text evidence="5">May play the central regulatory role in sporulation. It may be an element of the effector pathway responsible for the activation of sporulation genes in response to nutritional stress. Spo0A may act in concert with spo0H (a sigma factor) to control the expression of some genes that are critical to the sporulation process.</text>
</comment>
<dbReference type="KEGG" id="bpro:PMF13cell1_03449"/>
<dbReference type="Proteomes" id="UP000289794">
    <property type="component" value="Chromosome"/>
</dbReference>
<dbReference type="InterPro" id="IPR039420">
    <property type="entry name" value="WalR-like"/>
</dbReference>
<dbReference type="PROSITE" id="PS50110">
    <property type="entry name" value="RESPONSE_REGULATORY"/>
    <property type="match status" value="1"/>
</dbReference>
<evidence type="ECO:0000256" key="2">
    <source>
        <dbReference type="ARBA" id="ARBA00023015"/>
    </source>
</evidence>
<keyword evidence="3 7" id="KW-0238">DNA-binding</keyword>
<dbReference type="SMART" id="SM00448">
    <property type="entry name" value="REC"/>
    <property type="match status" value="1"/>
</dbReference>
<organism evidence="10 11">
    <name type="scientific">Blautia producta</name>
    <dbReference type="NCBI Taxonomy" id="33035"/>
    <lineage>
        <taxon>Bacteria</taxon>
        <taxon>Bacillati</taxon>
        <taxon>Bacillota</taxon>
        <taxon>Clostridia</taxon>
        <taxon>Lachnospirales</taxon>
        <taxon>Lachnospiraceae</taxon>
        <taxon>Blautia</taxon>
    </lineage>
</organism>
<dbReference type="SUPFAM" id="SSF46894">
    <property type="entry name" value="C-terminal effector domain of the bipartite response regulators"/>
    <property type="match status" value="1"/>
</dbReference>
<dbReference type="RefSeq" id="WP_130181502.1">
    <property type="nucleotide sequence ID" value="NZ_CP035945.1"/>
</dbReference>
<evidence type="ECO:0000256" key="4">
    <source>
        <dbReference type="ARBA" id="ARBA00023163"/>
    </source>
</evidence>
<dbReference type="GO" id="GO:0005829">
    <property type="term" value="C:cytosol"/>
    <property type="evidence" value="ECO:0007669"/>
    <property type="project" value="TreeGrafter"/>
</dbReference>